<sequence>MLDALNALSRRIRLFVSRAVISFVDDTRTAQYLQAKINALETVGDIPRYVEYGLSSNPPLGSEALIVFGNGERTNGIVIAASNAKYRVTALASGEVVVHDNTGQKVYLSQAGMVLDGGGKPVTITNTPEVDADTPLLKCKGDIIDNYETNTRTVAGMRAVANIHTHPIVNVQTGGSTINTQPPTQPE</sequence>
<evidence type="ECO:0000313" key="2">
    <source>
        <dbReference type="Proteomes" id="UP001055013"/>
    </source>
</evidence>
<comment type="caution">
    <text evidence="1">The sequence shown here is derived from an EMBL/GenBank/DDBJ whole genome shotgun (WGS) entry which is preliminary data.</text>
</comment>
<evidence type="ECO:0000313" key="1">
    <source>
        <dbReference type="EMBL" id="GJH14961.1"/>
    </source>
</evidence>
<proteinExistence type="predicted"/>
<dbReference type="EMBL" id="BPUR01000001">
    <property type="protein sequence ID" value="GJH14961.1"/>
    <property type="molecule type" value="Genomic_DNA"/>
</dbReference>
<protein>
    <submittedName>
        <fullName evidence="1">Phage baseplate assembly protein</fullName>
    </submittedName>
</protein>
<accession>A0ACB5QIQ9</accession>
<gene>
    <name evidence="1" type="ORF">CBA19CS22_00485</name>
</gene>
<keyword evidence="2" id="KW-1185">Reference proteome</keyword>
<name>A0ACB5QIQ9_9BURK</name>
<reference evidence="1" key="1">
    <citation type="submission" date="2021-09" db="EMBL/GenBank/DDBJ databases">
        <title>Isolation and characterization of 3-chlorobenzoate degrading bacteria from soils in Shizuoka.</title>
        <authorList>
            <person name="Ifat A."/>
            <person name="Ogawa N."/>
            <person name="Kimbara K."/>
            <person name="Moriuchi R."/>
            <person name="Dohra H."/>
            <person name="Shintani M."/>
        </authorList>
    </citation>
    <scope>NUCLEOTIDE SEQUENCE</scope>
    <source>
        <strain evidence="1">19CS2-2</strain>
    </source>
</reference>
<organism evidence="1 2">
    <name type="scientific">Caballeronia novacaledonica</name>
    <dbReference type="NCBI Taxonomy" id="1544861"/>
    <lineage>
        <taxon>Bacteria</taxon>
        <taxon>Pseudomonadati</taxon>
        <taxon>Pseudomonadota</taxon>
        <taxon>Betaproteobacteria</taxon>
        <taxon>Burkholderiales</taxon>
        <taxon>Burkholderiaceae</taxon>
        <taxon>Caballeronia</taxon>
    </lineage>
</organism>
<dbReference type="Proteomes" id="UP001055013">
    <property type="component" value="Unassembled WGS sequence"/>
</dbReference>